<dbReference type="PANTHER" id="PTHR43091">
    <property type="entry name" value="3-OXOACYL-[ACYL-CARRIER-PROTEIN] SYNTHASE"/>
    <property type="match status" value="1"/>
</dbReference>
<gene>
    <name evidence="12" type="primary">fabH</name>
    <name evidence="15" type="ordered locus">Thicy_1145</name>
</gene>
<feature type="active site" evidence="12">
    <location>
        <position position="117"/>
    </location>
</feature>
<feature type="active site" evidence="12">
    <location>
        <position position="288"/>
    </location>
</feature>
<comment type="function">
    <text evidence="12">Catalyzes the condensation reaction of fatty acid synthesis by the addition to an acyl acceptor of two carbons from malonyl-ACP. Catalyzes the first condensation reaction which initiates fatty acid synthesis and may therefore play a role in governing the total rate of fatty acid production. Possesses both acetoacetyl-ACP synthase and acetyl transacylase activities. Its substrate specificity determines the biosynthesis of branched-chain and/or straight-chain of fatty acids.</text>
</comment>
<evidence type="ECO:0000313" key="16">
    <source>
        <dbReference type="Proteomes" id="UP000009232"/>
    </source>
</evidence>
<proteinExistence type="inferred from homology"/>
<dbReference type="SUPFAM" id="SSF53901">
    <property type="entry name" value="Thiolase-like"/>
    <property type="match status" value="1"/>
</dbReference>
<evidence type="ECO:0000256" key="5">
    <source>
        <dbReference type="ARBA" id="ARBA00022679"/>
    </source>
</evidence>
<protein>
    <recommendedName>
        <fullName evidence="3 12">Beta-ketoacyl-[acyl-carrier-protein] synthase III</fullName>
        <shortName evidence="12">Beta-ketoacyl-ACP synthase III</shortName>
        <shortName evidence="12">KAS III</shortName>
        <ecNumber evidence="3 12">2.3.1.180</ecNumber>
    </recommendedName>
    <alternativeName>
        <fullName evidence="12">3-oxoacyl-[acyl-carrier-protein] synthase 3</fullName>
    </alternativeName>
    <alternativeName>
        <fullName evidence="12">3-oxoacyl-[acyl-carrier-protein] synthase III</fullName>
    </alternativeName>
</protein>
<evidence type="ECO:0000259" key="14">
    <source>
        <dbReference type="Pfam" id="PF08545"/>
    </source>
</evidence>
<dbReference type="EC" id="2.3.1.180" evidence="3 12"/>
<evidence type="ECO:0000256" key="9">
    <source>
        <dbReference type="ARBA" id="ARBA00023268"/>
    </source>
</evidence>
<dbReference type="GO" id="GO:0033818">
    <property type="term" value="F:beta-ketoacyl-acyl-carrier-protein synthase III activity"/>
    <property type="evidence" value="ECO:0007669"/>
    <property type="project" value="UniProtKB-UniRule"/>
</dbReference>
<evidence type="ECO:0000259" key="13">
    <source>
        <dbReference type="Pfam" id="PF08541"/>
    </source>
</evidence>
<keyword evidence="8 12" id="KW-0275">Fatty acid biosynthesis</keyword>
<keyword evidence="16" id="KW-1185">Reference proteome</keyword>
<dbReference type="AlphaFoldDB" id="F6D8R1"/>
<keyword evidence="9 12" id="KW-0511">Multifunctional enzyme</keyword>
<keyword evidence="12" id="KW-0963">Cytoplasm</keyword>
<dbReference type="CDD" id="cd00830">
    <property type="entry name" value="KAS_III"/>
    <property type="match status" value="1"/>
</dbReference>
<reference evidence="15 16" key="1">
    <citation type="submission" date="2011-05" db="EMBL/GenBank/DDBJ databases">
        <title>Complete sequence of Thioalkalimicrobium cyclicum ALM1.</title>
        <authorList>
            <consortium name="US DOE Joint Genome Institute"/>
            <person name="Lucas S."/>
            <person name="Han J."/>
            <person name="Lapidus A."/>
            <person name="Cheng J.-F."/>
            <person name="Goodwin L."/>
            <person name="Pitluck S."/>
            <person name="Peters L."/>
            <person name="Mikhailova N."/>
            <person name="Davenport K."/>
            <person name="Han C."/>
            <person name="Tapia R."/>
            <person name="Land M."/>
            <person name="Hauser L."/>
            <person name="Kyrpides N."/>
            <person name="Ivanova N."/>
            <person name="Pagani I."/>
            <person name="Kappler U."/>
            <person name="Woyke T."/>
        </authorList>
    </citation>
    <scope>NUCLEOTIDE SEQUENCE [LARGE SCALE GENOMIC DNA]</scope>
    <source>
        <strain evidence="16">DSM 14477 / JCM 11371 / ALM1</strain>
    </source>
</reference>
<keyword evidence="7 12" id="KW-0443">Lipid metabolism</keyword>
<evidence type="ECO:0000256" key="7">
    <source>
        <dbReference type="ARBA" id="ARBA00023098"/>
    </source>
</evidence>
<keyword evidence="4 12" id="KW-0444">Lipid biosynthesis</keyword>
<dbReference type="GO" id="GO:0005737">
    <property type="term" value="C:cytoplasm"/>
    <property type="evidence" value="ECO:0007669"/>
    <property type="project" value="UniProtKB-SubCell"/>
</dbReference>
<dbReference type="EMBL" id="CP002776">
    <property type="protein sequence ID" value="AEG31912.1"/>
    <property type="molecule type" value="Genomic_DNA"/>
</dbReference>
<dbReference type="STRING" id="717773.Thicy_1145"/>
<dbReference type="HOGENOM" id="CLU_039592_3_1_6"/>
<comment type="similarity">
    <text evidence="2 12">Belongs to the thiolase-like superfamily. FabH family.</text>
</comment>
<dbReference type="GO" id="GO:0004315">
    <property type="term" value="F:3-oxoacyl-[acyl-carrier-protein] synthase activity"/>
    <property type="evidence" value="ECO:0007669"/>
    <property type="project" value="InterPro"/>
</dbReference>
<evidence type="ECO:0000256" key="10">
    <source>
        <dbReference type="ARBA" id="ARBA00023315"/>
    </source>
</evidence>
<dbReference type="InterPro" id="IPR013751">
    <property type="entry name" value="ACP_syn_III_N"/>
</dbReference>
<comment type="subunit">
    <text evidence="12">Homodimer.</text>
</comment>
<dbReference type="KEGG" id="tcy:Thicy_1145"/>
<comment type="domain">
    <text evidence="12">The last Arg residue of the ACP-binding site is essential for the weak association between ACP/AcpP and FabH.</text>
</comment>
<feature type="region of interest" description="ACP-binding" evidence="12">
    <location>
        <begin position="259"/>
        <end position="263"/>
    </location>
</feature>
<comment type="subcellular location">
    <subcellularLocation>
        <location evidence="12">Cytoplasm</location>
    </subcellularLocation>
</comment>
<evidence type="ECO:0000256" key="8">
    <source>
        <dbReference type="ARBA" id="ARBA00023160"/>
    </source>
</evidence>
<evidence type="ECO:0000313" key="15">
    <source>
        <dbReference type="EMBL" id="AEG31912.1"/>
    </source>
</evidence>
<evidence type="ECO:0000256" key="12">
    <source>
        <dbReference type="HAMAP-Rule" id="MF_01815"/>
    </source>
</evidence>
<dbReference type="UniPathway" id="UPA00094"/>
<feature type="active site" evidence="12">
    <location>
        <position position="258"/>
    </location>
</feature>
<keyword evidence="6 12" id="KW-0276">Fatty acid metabolism</keyword>
<comment type="catalytic activity">
    <reaction evidence="11">
        <text>malonyl-[ACP] + acetyl-CoA + H(+) = 3-oxobutanoyl-[ACP] + CO2 + CoA</text>
        <dbReference type="Rhea" id="RHEA:12080"/>
        <dbReference type="Rhea" id="RHEA-COMP:9623"/>
        <dbReference type="Rhea" id="RHEA-COMP:9625"/>
        <dbReference type="ChEBI" id="CHEBI:15378"/>
        <dbReference type="ChEBI" id="CHEBI:16526"/>
        <dbReference type="ChEBI" id="CHEBI:57287"/>
        <dbReference type="ChEBI" id="CHEBI:57288"/>
        <dbReference type="ChEBI" id="CHEBI:78449"/>
        <dbReference type="ChEBI" id="CHEBI:78450"/>
        <dbReference type="EC" id="2.3.1.180"/>
    </reaction>
    <physiologicalReaction direction="left-to-right" evidence="11">
        <dbReference type="Rhea" id="RHEA:12081"/>
    </physiologicalReaction>
</comment>
<evidence type="ECO:0000256" key="4">
    <source>
        <dbReference type="ARBA" id="ARBA00022516"/>
    </source>
</evidence>
<dbReference type="Gene3D" id="3.40.47.10">
    <property type="match status" value="1"/>
</dbReference>
<dbReference type="NCBIfam" id="NF006829">
    <property type="entry name" value="PRK09352.1"/>
    <property type="match status" value="1"/>
</dbReference>
<dbReference type="FunFam" id="3.40.47.10:FF:000004">
    <property type="entry name" value="3-oxoacyl-[acyl-carrier-protein] synthase 3"/>
    <property type="match status" value="1"/>
</dbReference>
<accession>F6D8R1</accession>
<feature type="domain" description="Beta-ketoacyl-[acyl-carrier-protein] synthase III N-terminal" evidence="14">
    <location>
        <begin position="111"/>
        <end position="193"/>
    </location>
</feature>
<comment type="pathway">
    <text evidence="1 12">Lipid metabolism; fatty acid biosynthesis.</text>
</comment>
<dbReference type="InterPro" id="IPR013747">
    <property type="entry name" value="ACP_syn_III_C"/>
</dbReference>
<evidence type="ECO:0000256" key="11">
    <source>
        <dbReference type="ARBA" id="ARBA00051096"/>
    </source>
</evidence>
<keyword evidence="10 12" id="KW-0012">Acyltransferase</keyword>
<dbReference type="Proteomes" id="UP000009232">
    <property type="component" value="Chromosome"/>
</dbReference>
<dbReference type="Pfam" id="PF08545">
    <property type="entry name" value="ACP_syn_III"/>
    <property type="match status" value="1"/>
</dbReference>
<dbReference type="NCBIfam" id="TIGR00747">
    <property type="entry name" value="fabH"/>
    <property type="match status" value="1"/>
</dbReference>
<dbReference type="OrthoDB" id="9815506at2"/>
<dbReference type="eggNOG" id="COG0332">
    <property type="taxonomic scope" value="Bacteria"/>
</dbReference>
<dbReference type="HAMAP" id="MF_01815">
    <property type="entry name" value="FabH"/>
    <property type="match status" value="1"/>
</dbReference>
<organism evidence="15 16">
    <name type="scientific">Thiomicrospira cyclica (strain DSM 14477 / JCM 11371 / ALM1)</name>
    <name type="common">Thioalkalimicrobium cyclicum</name>
    <dbReference type="NCBI Taxonomy" id="717773"/>
    <lineage>
        <taxon>Bacteria</taxon>
        <taxon>Pseudomonadati</taxon>
        <taxon>Pseudomonadota</taxon>
        <taxon>Gammaproteobacteria</taxon>
        <taxon>Thiotrichales</taxon>
        <taxon>Piscirickettsiaceae</taxon>
        <taxon>Thiomicrospira</taxon>
    </lineage>
</organism>
<evidence type="ECO:0000256" key="2">
    <source>
        <dbReference type="ARBA" id="ARBA00008642"/>
    </source>
</evidence>
<dbReference type="PANTHER" id="PTHR43091:SF1">
    <property type="entry name" value="BETA-KETOACYL-[ACYL-CARRIER-PROTEIN] SYNTHASE III, CHLOROPLASTIC"/>
    <property type="match status" value="1"/>
</dbReference>
<name>F6D8R1_THICA</name>
<evidence type="ECO:0000256" key="6">
    <source>
        <dbReference type="ARBA" id="ARBA00022832"/>
    </source>
</evidence>
<dbReference type="RefSeq" id="WP_013835688.1">
    <property type="nucleotide sequence ID" value="NC_015581.1"/>
</dbReference>
<dbReference type="GO" id="GO:0006633">
    <property type="term" value="P:fatty acid biosynthetic process"/>
    <property type="evidence" value="ECO:0007669"/>
    <property type="project" value="UniProtKB-UniRule"/>
</dbReference>
<dbReference type="InterPro" id="IPR004655">
    <property type="entry name" value="FabH"/>
</dbReference>
<dbReference type="Pfam" id="PF08541">
    <property type="entry name" value="ACP_syn_III_C"/>
    <property type="match status" value="1"/>
</dbReference>
<dbReference type="InterPro" id="IPR016039">
    <property type="entry name" value="Thiolase-like"/>
</dbReference>
<evidence type="ECO:0000256" key="1">
    <source>
        <dbReference type="ARBA" id="ARBA00005194"/>
    </source>
</evidence>
<sequence>MTISRVSRIISTGSYLPARVLLNADLETMVDTTDEWIQERTGIKQRHIIADDQVTSDLAVAAAKQAIERAGLAPNDIDLVLVATTTPDKIFPSTATIVQRELGITNSCPAFDLQAVCTGFVYALSVADQFIKTGMVKRALVIGAESLSRITNWSDRSNCILWGDGAGAVILESTETGEPSAGGIIATHIHADGQYEQLLHVPTGPSRLAQSDDVAERTMNMKGNEVFKVAVNTLSRIATETLEKNNINASELDWLVPHQANLRIIKATGKKLGLADNQVVITVDRHGNTSSASIPLALDQAISDGRIQRGQLMLLEAFGGGFTWGSALIRY</sequence>
<keyword evidence="5 12" id="KW-0808">Transferase</keyword>
<feature type="domain" description="Beta-ketoacyl-[acyl-carrier-protein] synthase III C-terminal" evidence="13">
    <location>
        <begin position="242"/>
        <end position="331"/>
    </location>
</feature>
<evidence type="ECO:0000256" key="3">
    <source>
        <dbReference type="ARBA" id="ARBA00012333"/>
    </source>
</evidence>